<name>A0ABZ2Z9X1_9BACT</name>
<dbReference type="InterPro" id="IPR043504">
    <property type="entry name" value="Peptidase_S1_PA_chymotrypsin"/>
</dbReference>
<evidence type="ECO:0000259" key="1">
    <source>
        <dbReference type="SMART" id="SM00228"/>
    </source>
</evidence>
<keyword evidence="3" id="KW-1185">Reference proteome</keyword>
<organism evidence="2 3">
    <name type="scientific">Chitinophaga caseinilytica</name>
    <dbReference type="NCBI Taxonomy" id="2267521"/>
    <lineage>
        <taxon>Bacteria</taxon>
        <taxon>Pseudomonadati</taxon>
        <taxon>Bacteroidota</taxon>
        <taxon>Chitinophagia</taxon>
        <taxon>Chitinophagales</taxon>
        <taxon>Chitinophagaceae</taxon>
        <taxon>Chitinophaga</taxon>
    </lineage>
</organism>
<evidence type="ECO:0000313" key="3">
    <source>
        <dbReference type="Proteomes" id="UP001449657"/>
    </source>
</evidence>
<dbReference type="InterPro" id="IPR001478">
    <property type="entry name" value="PDZ"/>
</dbReference>
<dbReference type="Gene3D" id="2.30.42.10">
    <property type="match status" value="1"/>
</dbReference>
<feature type="domain" description="PDZ" evidence="1">
    <location>
        <begin position="363"/>
        <end position="430"/>
    </location>
</feature>
<sequence length="522" mass="55661">MTACLPASAQDGISATMAVQQAIRKSGRAVVKVFAFDTVKQVQTGGPFSAVVVSADGWLLTAAHASRPGHTYLVTFPGGKTALAVGMGRIDTDEKETLPDIATMKLLAAGPWPFAEMGAAAKKGDACMMLAFPESTGLPFPTLRFGLVTDPADGHGFLISGCTMEVGDSGGPVFDMDGRVIGVNSRCQAAEALNHHVPVTEFRKYWSSLTRQANYHQYPQPDSGWDVPVPPAIVPVLPPRTLAIQGAVGLISKGKTTGGTVWRSGKRGTFIIGKLSELGDTVWLKTAGGKEIRLKVVARDPGNDLVLLSAGKDLRLPGVENLARNGEEPVLGGFLFAALPGGKQKRGITGTGTFDMPPRLSSGYFGAKLVEKNTGASIAFLDPQGPASRSGFLPDDQLLRINDLPSSGFVNDLQRYQPHQTITITFQRGDSLLRKSVTLAQRLEAPLNNHPAEMYEGGKSGRRDGFTKVWFSDLHISSTECGSPVFDEEARFCGIAIARYSRTATVVLHAAEIVRWMGSLSL</sequence>
<dbReference type="Gene3D" id="2.40.10.10">
    <property type="entry name" value="Trypsin-like serine proteases"/>
    <property type="match status" value="2"/>
</dbReference>
<dbReference type="SUPFAM" id="SSF50156">
    <property type="entry name" value="PDZ domain-like"/>
    <property type="match status" value="1"/>
</dbReference>
<dbReference type="EMBL" id="CP150096">
    <property type="protein sequence ID" value="WZN49041.1"/>
    <property type="molecule type" value="Genomic_DNA"/>
</dbReference>
<dbReference type="Pfam" id="PF13365">
    <property type="entry name" value="Trypsin_2"/>
    <property type="match status" value="1"/>
</dbReference>
<dbReference type="InterPro" id="IPR036034">
    <property type="entry name" value="PDZ_sf"/>
</dbReference>
<dbReference type="SUPFAM" id="SSF50494">
    <property type="entry name" value="Trypsin-like serine proteases"/>
    <property type="match status" value="2"/>
</dbReference>
<proteinExistence type="predicted"/>
<dbReference type="Proteomes" id="UP001449657">
    <property type="component" value="Chromosome"/>
</dbReference>
<dbReference type="PANTHER" id="PTHR43019">
    <property type="entry name" value="SERINE ENDOPROTEASE DEGS"/>
    <property type="match status" value="1"/>
</dbReference>
<accession>A0ABZ2Z9X1</accession>
<dbReference type="RefSeq" id="WP_341843616.1">
    <property type="nucleotide sequence ID" value="NZ_CP149792.1"/>
</dbReference>
<reference evidence="2 3" key="1">
    <citation type="submission" date="2024-03" db="EMBL/GenBank/DDBJ databases">
        <title>Chitinophaga caseinilytica sp. nov., a casein hydrolysing bacterium isolated from forest soil.</title>
        <authorList>
            <person name="Lee D.S."/>
            <person name="Han D.M."/>
            <person name="Baek J.H."/>
            <person name="Choi D.G."/>
            <person name="Jeon J.H."/>
            <person name="Jeon C.O."/>
        </authorList>
    </citation>
    <scope>NUCLEOTIDE SEQUENCE [LARGE SCALE GENOMIC DNA]</scope>
    <source>
        <strain evidence="2 3">KACC 19118</strain>
    </source>
</reference>
<protein>
    <submittedName>
        <fullName evidence="2">Trypsin-like peptidase domain-containing protein</fullName>
    </submittedName>
</protein>
<gene>
    <name evidence="2" type="ORF">WJU22_12760</name>
</gene>
<dbReference type="InterPro" id="IPR009003">
    <property type="entry name" value="Peptidase_S1_PA"/>
</dbReference>
<evidence type="ECO:0000313" key="2">
    <source>
        <dbReference type="EMBL" id="WZN49041.1"/>
    </source>
</evidence>
<dbReference type="PANTHER" id="PTHR43019:SF23">
    <property type="entry name" value="PROTEASE DO-LIKE 5, CHLOROPLASTIC"/>
    <property type="match status" value="1"/>
</dbReference>
<dbReference type="SMART" id="SM00228">
    <property type="entry name" value="PDZ"/>
    <property type="match status" value="1"/>
</dbReference>